<accession>A0A4C1TEM8</accession>
<feature type="region of interest" description="Disordered" evidence="1">
    <location>
        <begin position="1"/>
        <end position="55"/>
    </location>
</feature>
<sequence length="164" mass="18927">MRRRHTSARTPAPRRGPARKHSRRISGERERRKSVEQSRKRDAERRHANSRCGSPHYMFHIKKARREREGAGQLHFRACAADAPAARHFLSAASLRASLRRSSLFNLLQLLNLRPIWWRIVLKPHLKGVTPSGVRGRRVSASSLRAVSDSEPRRPQTSHLIYHD</sequence>
<evidence type="ECO:0000313" key="3">
    <source>
        <dbReference type="Proteomes" id="UP000299102"/>
    </source>
</evidence>
<reference evidence="2 3" key="1">
    <citation type="journal article" date="2019" name="Commun. Biol.">
        <title>The bagworm genome reveals a unique fibroin gene that provides high tensile strength.</title>
        <authorList>
            <person name="Kono N."/>
            <person name="Nakamura H."/>
            <person name="Ohtoshi R."/>
            <person name="Tomita M."/>
            <person name="Numata K."/>
            <person name="Arakawa K."/>
        </authorList>
    </citation>
    <scope>NUCLEOTIDE SEQUENCE [LARGE SCALE GENOMIC DNA]</scope>
</reference>
<dbReference type="AlphaFoldDB" id="A0A4C1TEM8"/>
<feature type="compositionally biased region" description="Basic and acidic residues" evidence="1">
    <location>
        <begin position="25"/>
        <end position="47"/>
    </location>
</feature>
<evidence type="ECO:0000256" key="1">
    <source>
        <dbReference type="SAM" id="MobiDB-lite"/>
    </source>
</evidence>
<evidence type="ECO:0000313" key="2">
    <source>
        <dbReference type="EMBL" id="GBP11908.1"/>
    </source>
</evidence>
<name>A0A4C1TEM8_EUMVA</name>
<feature type="compositionally biased region" description="Polar residues" evidence="1">
    <location>
        <begin position="155"/>
        <end position="164"/>
    </location>
</feature>
<dbReference type="EMBL" id="BGZK01000048">
    <property type="protein sequence ID" value="GBP11908.1"/>
    <property type="molecule type" value="Genomic_DNA"/>
</dbReference>
<keyword evidence="3" id="KW-1185">Reference proteome</keyword>
<feature type="region of interest" description="Disordered" evidence="1">
    <location>
        <begin position="140"/>
        <end position="164"/>
    </location>
</feature>
<gene>
    <name evidence="2" type="ORF">EVAR_74538_1</name>
</gene>
<organism evidence="2 3">
    <name type="scientific">Eumeta variegata</name>
    <name type="common">Bagworm moth</name>
    <name type="synonym">Eumeta japonica</name>
    <dbReference type="NCBI Taxonomy" id="151549"/>
    <lineage>
        <taxon>Eukaryota</taxon>
        <taxon>Metazoa</taxon>
        <taxon>Ecdysozoa</taxon>
        <taxon>Arthropoda</taxon>
        <taxon>Hexapoda</taxon>
        <taxon>Insecta</taxon>
        <taxon>Pterygota</taxon>
        <taxon>Neoptera</taxon>
        <taxon>Endopterygota</taxon>
        <taxon>Lepidoptera</taxon>
        <taxon>Glossata</taxon>
        <taxon>Ditrysia</taxon>
        <taxon>Tineoidea</taxon>
        <taxon>Psychidae</taxon>
        <taxon>Oiketicinae</taxon>
        <taxon>Eumeta</taxon>
    </lineage>
</organism>
<proteinExistence type="predicted"/>
<protein>
    <submittedName>
        <fullName evidence="2">Uncharacterized protein</fullName>
    </submittedName>
</protein>
<comment type="caution">
    <text evidence="2">The sequence shown here is derived from an EMBL/GenBank/DDBJ whole genome shotgun (WGS) entry which is preliminary data.</text>
</comment>
<dbReference type="Proteomes" id="UP000299102">
    <property type="component" value="Unassembled WGS sequence"/>
</dbReference>